<dbReference type="EMBL" id="JAGSOV010000074">
    <property type="protein sequence ID" value="MCO1659983.1"/>
    <property type="molecule type" value="Genomic_DNA"/>
</dbReference>
<dbReference type="Proteomes" id="UP001165283">
    <property type="component" value="Unassembled WGS sequence"/>
</dbReference>
<feature type="domain" description="ABM" evidence="1">
    <location>
        <begin position="1"/>
        <end position="71"/>
    </location>
</feature>
<evidence type="ECO:0000259" key="1">
    <source>
        <dbReference type="Pfam" id="PF03992"/>
    </source>
</evidence>
<dbReference type="RefSeq" id="WP_252445173.1">
    <property type="nucleotide sequence ID" value="NZ_JAGSOV010000074.1"/>
</dbReference>
<reference evidence="2" key="1">
    <citation type="submission" date="2021-04" db="EMBL/GenBank/DDBJ databases">
        <title>Pseudonocardia sp. nov., isolated from sandy soil of mangrove forest.</title>
        <authorList>
            <person name="Zan Z."/>
            <person name="Huang R."/>
            <person name="Liu W."/>
        </authorList>
    </citation>
    <scope>NUCLEOTIDE SEQUENCE</scope>
    <source>
        <strain evidence="2">S2-4</strain>
    </source>
</reference>
<name>A0ABT1AAF6_9PSEU</name>
<keyword evidence="2" id="KW-0560">Oxidoreductase</keyword>
<dbReference type="Pfam" id="PF03992">
    <property type="entry name" value="ABM"/>
    <property type="match status" value="1"/>
</dbReference>
<dbReference type="InterPro" id="IPR007138">
    <property type="entry name" value="ABM_dom"/>
</dbReference>
<evidence type="ECO:0000313" key="3">
    <source>
        <dbReference type="Proteomes" id="UP001165283"/>
    </source>
</evidence>
<evidence type="ECO:0000313" key="2">
    <source>
        <dbReference type="EMBL" id="MCO1659983.1"/>
    </source>
</evidence>
<keyword evidence="3" id="KW-1185">Reference proteome</keyword>
<sequence>MIARVWSASATAEGADRYREHFTGTVLPQLHGLDGFLGAELMEDGTGDRTHLLVVTRWETRAAIERFAGDEPGRAVVEPAAEAALIDFATTVRHYEVTVRASGTDRTR</sequence>
<comment type="caution">
    <text evidence="2">The sequence shown here is derived from an EMBL/GenBank/DDBJ whole genome shotgun (WGS) entry which is preliminary data.</text>
</comment>
<organism evidence="2 3">
    <name type="scientific">Pseudonocardia humida</name>
    <dbReference type="NCBI Taxonomy" id="2800819"/>
    <lineage>
        <taxon>Bacteria</taxon>
        <taxon>Bacillati</taxon>
        <taxon>Actinomycetota</taxon>
        <taxon>Actinomycetes</taxon>
        <taxon>Pseudonocardiales</taxon>
        <taxon>Pseudonocardiaceae</taxon>
        <taxon>Pseudonocardia</taxon>
    </lineage>
</organism>
<dbReference type="Gene3D" id="3.30.70.100">
    <property type="match status" value="1"/>
</dbReference>
<dbReference type="GO" id="GO:0004497">
    <property type="term" value="F:monooxygenase activity"/>
    <property type="evidence" value="ECO:0007669"/>
    <property type="project" value="UniProtKB-KW"/>
</dbReference>
<keyword evidence="2" id="KW-0503">Monooxygenase</keyword>
<protein>
    <submittedName>
        <fullName evidence="2">Antibiotic biosynthesis monooxygenase</fullName>
    </submittedName>
</protein>
<dbReference type="SUPFAM" id="SSF54909">
    <property type="entry name" value="Dimeric alpha+beta barrel"/>
    <property type="match status" value="1"/>
</dbReference>
<proteinExistence type="predicted"/>
<gene>
    <name evidence="2" type="ORF">KDL28_33490</name>
</gene>
<dbReference type="InterPro" id="IPR011008">
    <property type="entry name" value="Dimeric_a/b-barrel"/>
</dbReference>
<accession>A0ABT1AAF6</accession>